<dbReference type="GO" id="GO:0003700">
    <property type="term" value="F:DNA-binding transcription factor activity"/>
    <property type="evidence" value="ECO:0007669"/>
    <property type="project" value="InterPro"/>
</dbReference>
<dbReference type="PROSITE" id="PS01124">
    <property type="entry name" value="HTH_ARAC_FAMILY_2"/>
    <property type="match status" value="1"/>
</dbReference>
<evidence type="ECO:0000259" key="4">
    <source>
        <dbReference type="PROSITE" id="PS01124"/>
    </source>
</evidence>
<comment type="caution">
    <text evidence="5">The sequence shown here is derived from an EMBL/GenBank/DDBJ whole genome shotgun (WGS) entry which is preliminary data.</text>
</comment>
<evidence type="ECO:0000256" key="2">
    <source>
        <dbReference type="ARBA" id="ARBA00023125"/>
    </source>
</evidence>
<feature type="domain" description="HTH araC/xylS-type" evidence="4">
    <location>
        <begin position="199"/>
        <end position="296"/>
    </location>
</feature>
<dbReference type="SUPFAM" id="SSF46689">
    <property type="entry name" value="Homeodomain-like"/>
    <property type="match status" value="2"/>
</dbReference>
<evidence type="ECO:0000313" key="5">
    <source>
        <dbReference type="EMBL" id="MBK9716937.1"/>
    </source>
</evidence>
<dbReference type="Proteomes" id="UP000808349">
    <property type="component" value="Unassembled WGS sequence"/>
</dbReference>
<dbReference type="InterPro" id="IPR018062">
    <property type="entry name" value="HTH_AraC-typ_CS"/>
</dbReference>
<dbReference type="InterPro" id="IPR009057">
    <property type="entry name" value="Homeodomain-like_sf"/>
</dbReference>
<dbReference type="PRINTS" id="PR00032">
    <property type="entry name" value="HTHARAC"/>
</dbReference>
<gene>
    <name evidence="5" type="ORF">IPO85_05370</name>
</gene>
<keyword evidence="3" id="KW-0804">Transcription</keyword>
<dbReference type="InterPro" id="IPR020449">
    <property type="entry name" value="Tscrpt_reg_AraC-type_HTH"/>
</dbReference>
<accession>A0A9D7XGK3</accession>
<evidence type="ECO:0000313" key="6">
    <source>
        <dbReference type="Proteomes" id="UP000808349"/>
    </source>
</evidence>
<dbReference type="GO" id="GO:0043565">
    <property type="term" value="F:sequence-specific DNA binding"/>
    <property type="evidence" value="ECO:0007669"/>
    <property type="project" value="InterPro"/>
</dbReference>
<dbReference type="Pfam" id="PF12833">
    <property type="entry name" value="HTH_18"/>
    <property type="match status" value="1"/>
</dbReference>
<dbReference type="PROSITE" id="PS00041">
    <property type="entry name" value="HTH_ARAC_FAMILY_1"/>
    <property type="match status" value="1"/>
</dbReference>
<dbReference type="SMART" id="SM00342">
    <property type="entry name" value="HTH_ARAC"/>
    <property type="match status" value="1"/>
</dbReference>
<dbReference type="PANTHER" id="PTHR43280:SF28">
    <property type="entry name" value="HTH-TYPE TRANSCRIPTIONAL ACTIVATOR RHAS"/>
    <property type="match status" value="1"/>
</dbReference>
<evidence type="ECO:0000256" key="1">
    <source>
        <dbReference type="ARBA" id="ARBA00023015"/>
    </source>
</evidence>
<dbReference type="PANTHER" id="PTHR43280">
    <property type="entry name" value="ARAC-FAMILY TRANSCRIPTIONAL REGULATOR"/>
    <property type="match status" value="1"/>
</dbReference>
<evidence type="ECO:0000256" key="3">
    <source>
        <dbReference type="ARBA" id="ARBA00023163"/>
    </source>
</evidence>
<dbReference type="InterPro" id="IPR018060">
    <property type="entry name" value="HTH_AraC"/>
</dbReference>
<name>A0A9D7XGK3_9BACT</name>
<proteinExistence type="predicted"/>
<dbReference type="EMBL" id="JADKFW010000004">
    <property type="protein sequence ID" value="MBK9716937.1"/>
    <property type="molecule type" value="Genomic_DNA"/>
</dbReference>
<protein>
    <submittedName>
        <fullName evidence="5">Helix-turn-helix transcriptional regulator</fullName>
    </submittedName>
</protein>
<keyword evidence="2" id="KW-0238">DNA-binding</keyword>
<keyword evidence="1" id="KW-0805">Transcription regulation</keyword>
<organism evidence="5 6">
    <name type="scientific">Candidatus Defluviibacterium haderslevense</name>
    <dbReference type="NCBI Taxonomy" id="2981993"/>
    <lineage>
        <taxon>Bacteria</taxon>
        <taxon>Pseudomonadati</taxon>
        <taxon>Bacteroidota</taxon>
        <taxon>Saprospiria</taxon>
        <taxon>Saprospirales</taxon>
        <taxon>Saprospiraceae</taxon>
        <taxon>Candidatus Defluviibacterium</taxon>
    </lineage>
</organism>
<sequence>MYNVFNGNSLNTQTLPYKSNLINYSAFNELLSPIHFRSFSIKYVIEGCEKYTVNGNPYFVNQGEYLLANHFSEGFVEIDSHHLVKGICIDVSPRLISEVISSYISPEIPAEDIPEDDFFNSPHFLENQYSSTFTKTGTLLRSLDQVLSKNPYGQHEFSSEFYLKLAENIVQDHIPIYKQLQQIPAIKSETKKVLLRKLNQALDYINQHFTHPLVISTVASECCLSEFHFYRMFRLVFDMSPQQYIILKKLNYALELIKQQGADISEAALLSGFSDISAFSKTFKKHFGCSPSKFQK</sequence>
<dbReference type="AlphaFoldDB" id="A0A9D7XGK3"/>
<dbReference type="Gene3D" id="1.10.10.60">
    <property type="entry name" value="Homeodomain-like"/>
    <property type="match status" value="2"/>
</dbReference>
<reference evidence="5 6" key="1">
    <citation type="submission" date="2020-10" db="EMBL/GenBank/DDBJ databases">
        <title>Connecting structure to function with the recovery of over 1000 high-quality activated sludge metagenome-assembled genomes encoding full-length rRNA genes using long-read sequencing.</title>
        <authorList>
            <person name="Singleton C.M."/>
            <person name="Petriglieri F."/>
            <person name="Kristensen J.M."/>
            <person name="Kirkegaard R.H."/>
            <person name="Michaelsen T.Y."/>
            <person name="Andersen M.H."/>
            <person name="Karst S.M."/>
            <person name="Dueholm M.S."/>
            <person name="Nielsen P.H."/>
            <person name="Albertsen M."/>
        </authorList>
    </citation>
    <scope>NUCLEOTIDE SEQUENCE [LARGE SCALE GENOMIC DNA]</scope>
    <source>
        <strain evidence="5">Ribe_18-Q3-R11-54_BAT3C.373</strain>
    </source>
</reference>